<evidence type="ECO:0000313" key="2">
    <source>
        <dbReference type="Proteomes" id="UP000268014"/>
    </source>
</evidence>
<sequence length="60" mass="7189">MPRRYYVFTATRQHCNLEYYYKNISIASVIVLEVVTPKDERTYKSVDEAIRPEGQNKQLY</sequence>
<protein>
    <submittedName>
        <fullName evidence="1">Uncharacterized protein</fullName>
    </submittedName>
</protein>
<evidence type="ECO:0000313" key="1">
    <source>
        <dbReference type="EMBL" id="VDO86544.1"/>
    </source>
</evidence>
<dbReference type="AlphaFoldDB" id="A0A3P7ZR34"/>
<keyword evidence="2" id="KW-1185">Reference proteome</keyword>
<gene>
    <name evidence="1" type="ORF">HPLM_LOCUS20879</name>
</gene>
<organism evidence="1 2">
    <name type="scientific">Haemonchus placei</name>
    <name type="common">Barber's pole worm</name>
    <dbReference type="NCBI Taxonomy" id="6290"/>
    <lineage>
        <taxon>Eukaryota</taxon>
        <taxon>Metazoa</taxon>
        <taxon>Ecdysozoa</taxon>
        <taxon>Nematoda</taxon>
        <taxon>Chromadorea</taxon>
        <taxon>Rhabditida</taxon>
        <taxon>Rhabditina</taxon>
        <taxon>Rhabditomorpha</taxon>
        <taxon>Strongyloidea</taxon>
        <taxon>Trichostrongylidae</taxon>
        <taxon>Haemonchus</taxon>
    </lineage>
</organism>
<accession>A0A3P7ZR34</accession>
<proteinExistence type="predicted"/>
<dbReference type="Proteomes" id="UP000268014">
    <property type="component" value="Unassembled WGS sequence"/>
</dbReference>
<dbReference type="EMBL" id="UZAF01022677">
    <property type="protein sequence ID" value="VDO86544.1"/>
    <property type="molecule type" value="Genomic_DNA"/>
</dbReference>
<name>A0A3P7ZR34_HAEPC</name>
<reference evidence="1 2" key="1">
    <citation type="submission" date="2018-11" db="EMBL/GenBank/DDBJ databases">
        <authorList>
            <consortium name="Pathogen Informatics"/>
        </authorList>
    </citation>
    <scope>NUCLEOTIDE SEQUENCE [LARGE SCALE GENOMIC DNA]</scope>
    <source>
        <strain evidence="1 2">MHpl1</strain>
    </source>
</reference>